<dbReference type="Gene3D" id="3.40.50.720">
    <property type="entry name" value="NAD(P)-binding Rossmann-like Domain"/>
    <property type="match status" value="1"/>
</dbReference>
<dbReference type="GO" id="GO:0016616">
    <property type="term" value="F:oxidoreductase activity, acting on the CH-OH group of donors, NAD or NADP as acceptor"/>
    <property type="evidence" value="ECO:0007669"/>
    <property type="project" value="TreeGrafter"/>
</dbReference>
<dbReference type="Proteomes" id="UP000660729">
    <property type="component" value="Unassembled WGS sequence"/>
</dbReference>
<name>A0A8H6RP73_9PEZI</name>
<evidence type="ECO:0000313" key="4">
    <source>
        <dbReference type="Proteomes" id="UP000660729"/>
    </source>
</evidence>
<comment type="similarity">
    <text evidence="1">Belongs to the short-chain dehydrogenases/reductases (SDR) family.</text>
</comment>
<sequence length="293" mass="32485">MYFKIKVSLKRASYIDLEFCDMAHKATHASNNPFGMRLVPTKHQVTYPYIDPEKAQASDAKVLVTGASKGIGLAIVKSYARAGTSAIALFARSNLDAAAKEVLDAARKAGRKEPRILKLQADIGDSSAVERAMKTVSEEFGYLDVLVNNASRLETWHPMAQTDVEDWWKTWEVNVKGTYLVTRSALPLLLKGKLKTIVTVSSAGALATIPGGSAYQSTKFAQLRFHDFLMAEYGQQGLIAFAVHPCSAPTETALNMPESMHFILTETPELAADTITWMTRTRREWYFYHSPEC</sequence>
<dbReference type="AlphaFoldDB" id="A0A8H6RP73"/>
<proteinExistence type="inferred from homology"/>
<comment type="caution">
    <text evidence="3">The sequence shown here is derived from an EMBL/GenBank/DDBJ whole genome shotgun (WGS) entry which is preliminary data.</text>
</comment>
<dbReference type="SUPFAM" id="SSF51735">
    <property type="entry name" value="NAD(P)-binding Rossmann-fold domains"/>
    <property type="match status" value="1"/>
</dbReference>
<dbReference type="OrthoDB" id="1933717at2759"/>
<dbReference type="PANTHER" id="PTHR42760">
    <property type="entry name" value="SHORT-CHAIN DEHYDROGENASES/REDUCTASES FAMILY MEMBER"/>
    <property type="match status" value="1"/>
</dbReference>
<reference evidence="3" key="1">
    <citation type="submission" date="2020-04" db="EMBL/GenBank/DDBJ databases">
        <title>Draft genome resource of the tomato pathogen Pseudocercospora fuligena.</title>
        <authorList>
            <person name="Zaccaron A."/>
        </authorList>
    </citation>
    <scope>NUCLEOTIDE SEQUENCE</scope>
    <source>
        <strain evidence="3">PF001</strain>
    </source>
</reference>
<dbReference type="InterPro" id="IPR036291">
    <property type="entry name" value="NAD(P)-bd_dom_sf"/>
</dbReference>
<accession>A0A8H6RP73</accession>
<dbReference type="PRINTS" id="PR00081">
    <property type="entry name" value="GDHRDH"/>
</dbReference>
<dbReference type="Pfam" id="PF00106">
    <property type="entry name" value="adh_short"/>
    <property type="match status" value="1"/>
</dbReference>
<keyword evidence="2" id="KW-0560">Oxidoreductase</keyword>
<dbReference type="CDD" id="cd05233">
    <property type="entry name" value="SDR_c"/>
    <property type="match status" value="1"/>
</dbReference>
<evidence type="ECO:0000313" key="3">
    <source>
        <dbReference type="EMBL" id="KAF7194272.1"/>
    </source>
</evidence>
<dbReference type="PANTHER" id="PTHR42760:SF37">
    <property type="entry name" value="CLAVALDEHYDE DEHYDROGENASE"/>
    <property type="match status" value="1"/>
</dbReference>
<keyword evidence="4" id="KW-1185">Reference proteome</keyword>
<evidence type="ECO:0000256" key="2">
    <source>
        <dbReference type="ARBA" id="ARBA00023002"/>
    </source>
</evidence>
<dbReference type="InterPro" id="IPR002347">
    <property type="entry name" value="SDR_fam"/>
</dbReference>
<organism evidence="3 4">
    <name type="scientific">Pseudocercospora fuligena</name>
    <dbReference type="NCBI Taxonomy" id="685502"/>
    <lineage>
        <taxon>Eukaryota</taxon>
        <taxon>Fungi</taxon>
        <taxon>Dikarya</taxon>
        <taxon>Ascomycota</taxon>
        <taxon>Pezizomycotina</taxon>
        <taxon>Dothideomycetes</taxon>
        <taxon>Dothideomycetidae</taxon>
        <taxon>Mycosphaerellales</taxon>
        <taxon>Mycosphaerellaceae</taxon>
        <taxon>Pseudocercospora</taxon>
    </lineage>
</organism>
<dbReference type="EMBL" id="JABCIY010000062">
    <property type="protein sequence ID" value="KAF7194272.1"/>
    <property type="molecule type" value="Genomic_DNA"/>
</dbReference>
<protein>
    <submittedName>
        <fullName evidence="3">Short chain dehydrogenase citE</fullName>
    </submittedName>
</protein>
<gene>
    <name evidence="3" type="ORF">HII31_04305</name>
</gene>
<evidence type="ECO:0000256" key="1">
    <source>
        <dbReference type="ARBA" id="ARBA00006484"/>
    </source>
</evidence>